<gene>
    <name evidence="3" type="ORF">GSOID_T00007517001</name>
</gene>
<feature type="transmembrane region" description="Helical" evidence="2">
    <location>
        <begin position="72"/>
        <end position="91"/>
    </location>
</feature>
<keyword evidence="2" id="KW-1133">Transmembrane helix</keyword>
<sequence length="128" mass="14581">YSFLSFRKKAKFHKKNRDFLRYTYDYIGKMSNASILSLSLSEFYLERTVSTSLNQTVEQVNAATEEIDNDSFGFFMLWGVVFSLIVIGIVLESIKKLSAKKAASKSQDCDIESTTEDSSVTMEEVEIE</sequence>
<evidence type="ECO:0000256" key="1">
    <source>
        <dbReference type="SAM" id="MobiDB-lite"/>
    </source>
</evidence>
<feature type="non-terminal residue" evidence="3">
    <location>
        <position position="1"/>
    </location>
</feature>
<feature type="region of interest" description="Disordered" evidence="1">
    <location>
        <begin position="103"/>
        <end position="128"/>
    </location>
</feature>
<evidence type="ECO:0000313" key="4">
    <source>
        <dbReference type="Proteomes" id="UP000001307"/>
    </source>
</evidence>
<dbReference type="AlphaFoldDB" id="E4XXW2"/>
<keyword evidence="2" id="KW-0812">Transmembrane</keyword>
<protein>
    <submittedName>
        <fullName evidence="3">Uncharacterized protein</fullName>
    </submittedName>
</protein>
<reference evidence="3" key="1">
    <citation type="journal article" date="2010" name="Science">
        <title>Plasticity of animal genome architecture unmasked by rapid evolution of a pelagic tunicate.</title>
        <authorList>
            <person name="Denoeud F."/>
            <person name="Henriet S."/>
            <person name="Mungpakdee S."/>
            <person name="Aury J.M."/>
            <person name="Da Silva C."/>
            <person name="Brinkmann H."/>
            <person name="Mikhaleva J."/>
            <person name="Olsen L.C."/>
            <person name="Jubin C."/>
            <person name="Canestro C."/>
            <person name="Bouquet J.M."/>
            <person name="Danks G."/>
            <person name="Poulain J."/>
            <person name="Campsteijn C."/>
            <person name="Adamski M."/>
            <person name="Cross I."/>
            <person name="Yadetie F."/>
            <person name="Muffato M."/>
            <person name="Louis A."/>
            <person name="Butcher S."/>
            <person name="Tsagkogeorga G."/>
            <person name="Konrad A."/>
            <person name="Singh S."/>
            <person name="Jensen M.F."/>
            <person name="Cong E.H."/>
            <person name="Eikeseth-Otteraa H."/>
            <person name="Noel B."/>
            <person name="Anthouard V."/>
            <person name="Porcel B.M."/>
            <person name="Kachouri-Lafond R."/>
            <person name="Nishino A."/>
            <person name="Ugolini M."/>
            <person name="Chourrout P."/>
            <person name="Nishida H."/>
            <person name="Aasland R."/>
            <person name="Huzurbazar S."/>
            <person name="Westhof E."/>
            <person name="Delsuc F."/>
            <person name="Lehrach H."/>
            <person name="Reinhardt R."/>
            <person name="Weissenbach J."/>
            <person name="Roy S.W."/>
            <person name="Artiguenave F."/>
            <person name="Postlethwait J.H."/>
            <person name="Manak J.R."/>
            <person name="Thompson E.M."/>
            <person name="Jaillon O."/>
            <person name="Du Pasquier L."/>
            <person name="Boudinot P."/>
            <person name="Liberles D.A."/>
            <person name="Volff J.N."/>
            <person name="Philippe H."/>
            <person name="Lenhard B."/>
            <person name="Roest Crollius H."/>
            <person name="Wincker P."/>
            <person name="Chourrout D."/>
        </authorList>
    </citation>
    <scope>NUCLEOTIDE SEQUENCE [LARGE SCALE GENOMIC DNA]</scope>
</reference>
<dbReference type="Proteomes" id="UP000001307">
    <property type="component" value="Unassembled WGS sequence"/>
</dbReference>
<organism evidence="3">
    <name type="scientific">Oikopleura dioica</name>
    <name type="common">Tunicate</name>
    <dbReference type="NCBI Taxonomy" id="34765"/>
    <lineage>
        <taxon>Eukaryota</taxon>
        <taxon>Metazoa</taxon>
        <taxon>Chordata</taxon>
        <taxon>Tunicata</taxon>
        <taxon>Appendicularia</taxon>
        <taxon>Copelata</taxon>
        <taxon>Oikopleuridae</taxon>
        <taxon>Oikopleura</taxon>
    </lineage>
</organism>
<dbReference type="InParanoid" id="E4XXW2"/>
<evidence type="ECO:0000313" key="3">
    <source>
        <dbReference type="EMBL" id="CBY14490.1"/>
    </source>
</evidence>
<name>E4XXW2_OIKDI</name>
<dbReference type="EMBL" id="FN653299">
    <property type="protein sequence ID" value="CBY14490.1"/>
    <property type="molecule type" value="Genomic_DNA"/>
</dbReference>
<keyword evidence="2" id="KW-0472">Membrane</keyword>
<accession>E4XXW2</accession>
<dbReference type="OrthoDB" id="10185608at2759"/>
<proteinExistence type="predicted"/>
<evidence type="ECO:0000256" key="2">
    <source>
        <dbReference type="SAM" id="Phobius"/>
    </source>
</evidence>
<keyword evidence="4" id="KW-1185">Reference proteome</keyword>